<dbReference type="Gene3D" id="3.40.50.300">
    <property type="entry name" value="P-loop containing nucleotide triphosphate hydrolases"/>
    <property type="match status" value="2"/>
</dbReference>
<dbReference type="PROSITE" id="PS00690">
    <property type="entry name" value="DEAH_ATP_HELICASE"/>
    <property type="match status" value="1"/>
</dbReference>
<evidence type="ECO:0000256" key="11">
    <source>
        <dbReference type="ARBA" id="ARBA00044535"/>
    </source>
</evidence>
<evidence type="ECO:0000256" key="6">
    <source>
        <dbReference type="ARBA" id="ARBA00022840"/>
    </source>
</evidence>
<evidence type="ECO:0000313" key="16">
    <source>
        <dbReference type="Proteomes" id="UP001612928"/>
    </source>
</evidence>
<dbReference type="InterPro" id="IPR014001">
    <property type="entry name" value="Helicase_ATP-bd"/>
</dbReference>
<dbReference type="Proteomes" id="UP001612928">
    <property type="component" value="Unassembled WGS sequence"/>
</dbReference>
<dbReference type="InterPro" id="IPR027417">
    <property type="entry name" value="P-loop_NTPase"/>
</dbReference>
<keyword evidence="16" id="KW-1185">Reference proteome</keyword>
<evidence type="ECO:0000259" key="14">
    <source>
        <dbReference type="PROSITE" id="PS51194"/>
    </source>
</evidence>
<evidence type="ECO:0000256" key="2">
    <source>
        <dbReference type="ARBA" id="ARBA00022723"/>
    </source>
</evidence>
<sequence>MTEAPDVAMLREEAEERLRALAGDHARLRDDQWAAIRALVVDRRRVLVVQRTGWGKSAVYFVATALLRELGEGPTVIVSPLLALMRNQISAAERAGIRAVTINSANPEAWEEIYGQVADGMVDVLLVSPERLNNPDFRDNVLPELAESAGLVVVDEAHCISDWGHDFRPDYRRLATLFEELPPGIPVLATTATANARVTRDVAEQLQPPAGHPDATDTLVLRGPLERDSLHLGVVRLPTAEQRLAWLSQTLHELPGSGIVYTLTVAAAHEIAAHLREQGHEVVAYSGQSDPAERLAAEEALLDNKIKALVATSALGMGFDKPDLGFVVHVGAPQSPVAYYQQVGRAGRGVERAEVILLPGAEDRDIWAYFTSLAFPPEPVVRATLQALEEHGTLSTQALETRVDLSRSRLEMMLKVLDVEGAVRRVKGGWQATGEPWAYDSERYSRIAAERRAEQEAMLGYLTTTECREQYLRARLDDDAARPCGRCDNCTGRHRSADIAAPAVESARRSLTRPGVTVEARRQWPTGLSDLSGRIKPELGAEPGRALGRLTDIGWGNRLRELFAAADGPIADDMFKAVIQVLSAWEWGERPVAVVNVPSATRPVLVRSFAERLAQVGRLTYLGELGYRAGPPGQQFNSAKRVQAVRATLAMPKELGAAVAQCGGPVLLVDDRIDTGWTMTLAAALIRHAGAPAVLPLALATTS</sequence>
<dbReference type="InterPro" id="IPR036388">
    <property type="entry name" value="WH-like_DNA-bd_sf"/>
</dbReference>
<dbReference type="InterPro" id="IPR029057">
    <property type="entry name" value="PRTase-like"/>
</dbReference>
<evidence type="ECO:0000313" key="15">
    <source>
        <dbReference type="EMBL" id="MFI7440383.1"/>
    </source>
</evidence>
<dbReference type="Gene3D" id="1.10.10.10">
    <property type="entry name" value="Winged helix-like DNA-binding domain superfamily/Winged helix DNA-binding domain"/>
    <property type="match status" value="1"/>
</dbReference>
<evidence type="ECO:0000256" key="12">
    <source>
        <dbReference type="ARBA" id="ARBA00044550"/>
    </source>
</evidence>
<organism evidence="15 16">
    <name type="scientific">Nonomuraea indica</name>
    <dbReference type="NCBI Taxonomy" id="1581193"/>
    <lineage>
        <taxon>Bacteria</taxon>
        <taxon>Bacillati</taxon>
        <taxon>Actinomycetota</taxon>
        <taxon>Actinomycetes</taxon>
        <taxon>Streptosporangiales</taxon>
        <taxon>Streptosporangiaceae</taxon>
        <taxon>Nonomuraea</taxon>
    </lineage>
</organism>
<evidence type="ECO:0000256" key="3">
    <source>
        <dbReference type="ARBA" id="ARBA00022741"/>
    </source>
</evidence>
<dbReference type="InterPro" id="IPR011545">
    <property type="entry name" value="DEAD/DEAH_box_helicase_dom"/>
</dbReference>
<dbReference type="PANTHER" id="PTHR13710">
    <property type="entry name" value="DNA HELICASE RECQ FAMILY MEMBER"/>
    <property type="match status" value="1"/>
</dbReference>
<evidence type="ECO:0000256" key="4">
    <source>
        <dbReference type="ARBA" id="ARBA00022801"/>
    </source>
</evidence>
<dbReference type="SMART" id="SM00487">
    <property type="entry name" value="DEXDc"/>
    <property type="match status" value="1"/>
</dbReference>
<comment type="caution">
    <text evidence="15">The sequence shown here is derived from an EMBL/GenBank/DDBJ whole genome shotgun (WGS) entry which is preliminary data.</text>
</comment>
<keyword evidence="7" id="KW-0238">DNA-binding</keyword>
<keyword evidence="2" id="KW-0479">Metal-binding</keyword>
<comment type="catalytic activity">
    <reaction evidence="9">
        <text>Couples ATP hydrolysis with the unwinding of duplex DNA by translocating in the 3'-5' direction.</text>
        <dbReference type="EC" id="5.6.2.4"/>
    </reaction>
</comment>
<reference evidence="15 16" key="1">
    <citation type="submission" date="2024-10" db="EMBL/GenBank/DDBJ databases">
        <title>The Natural Products Discovery Center: Release of the First 8490 Sequenced Strains for Exploring Actinobacteria Biosynthetic Diversity.</title>
        <authorList>
            <person name="Kalkreuter E."/>
            <person name="Kautsar S.A."/>
            <person name="Yang D."/>
            <person name="Bader C.D."/>
            <person name="Teijaro C.N."/>
            <person name="Fluegel L."/>
            <person name="Davis C.M."/>
            <person name="Simpson J.R."/>
            <person name="Lauterbach L."/>
            <person name="Steele A.D."/>
            <person name="Gui C."/>
            <person name="Meng S."/>
            <person name="Li G."/>
            <person name="Viehrig K."/>
            <person name="Ye F."/>
            <person name="Su P."/>
            <person name="Kiefer A.F."/>
            <person name="Nichols A."/>
            <person name="Cepeda A.J."/>
            <person name="Yan W."/>
            <person name="Fan B."/>
            <person name="Jiang Y."/>
            <person name="Adhikari A."/>
            <person name="Zheng C.-J."/>
            <person name="Schuster L."/>
            <person name="Cowan T.M."/>
            <person name="Smanski M.J."/>
            <person name="Chevrette M.G."/>
            <person name="De Carvalho L.P.S."/>
            <person name="Shen B."/>
        </authorList>
    </citation>
    <scope>NUCLEOTIDE SEQUENCE [LARGE SCALE GENOMIC DNA]</scope>
    <source>
        <strain evidence="15 16">NPDC049503</strain>
    </source>
</reference>
<accession>A0ABW8A1T5</accession>
<dbReference type="CDD" id="cd06223">
    <property type="entry name" value="PRTases_typeI"/>
    <property type="match status" value="1"/>
</dbReference>
<dbReference type="InterPro" id="IPR002464">
    <property type="entry name" value="DNA/RNA_helicase_DEAH_CS"/>
</dbReference>
<dbReference type="Pfam" id="PF00270">
    <property type="entry name" value="DEAD"/>
    <property type="match status" value="1"/>
</dbReference>
<dbReference type="EMBL" id="JBITMB010000002">
    <property type="protein sequence ID" value="MFI7440383.1"/>
    <property type="molecule type" value="Genomic_DNA"/>
</dbReference>
<feature type="domain" description="Helicase C-terminal" evidence="14">
    <location>
        <begin position="246"/>
        <end position="396"/>
    </location>
</feature>
<dbReference type="InterPro" id="IPR000836">
    <property type="entry name" value="PRTase_dom"/>
</dbReference>
<keyword evidence="6" id="KW-0067">ATP-binding</keyword>
<dbReference type="GO" id="GO:0003678">
    <property type="term" value="F:DNA helicase activity"/>
    <property type="evidence" value="ECO:0007669"/>
    <property type="project" value="UniProtKB-EC"/>
</dbReference>
<dbReference type="SUPFAM" id="SSF52540">
    <property type="entry name" value="P-loop containing nucleoside triphosphate hydrolases"/>
    <property type="match status" value="1"/>
</dbReference>
<name>A0ABW8A1T5_9ACTN</name>
<dbReference type="PROSITE" id="PS51194">
    <property type="entry name" value="HELICASE_CTER"/>
    <property type="match status" value="1"/>
</dbReference>
<evidence type="ECO:0000256" key="9">
    <source>
        <dbReference type="ARBA" id="ARBA00034617"/>
    </source>
</evidence>
<dbReference type="InterPro" id="IPR001650">
    <property type="entry name" value="Helicase_C-like"/>
</dbReference>
<evidence type="ECO:0000256" key="5">
    <source>
        <dbReference type="ARBA" id="ARBA00022806"/>
    </source>
</evidence>
<dbReference type="PROSITE" id="PS51192">
    <property type="entry name" value="HELICASE_ATP_BIND_1"/>
    <property type="match status" value="1"/>
</dbReference>
<dbReference type="RefSeq" id="WP_245899380.1">
    <property type="nucleotide sequence ID" value="NZ_JBITMB010000002.1"/>
</dbReference>
<dbReference type="SMART" id="SM00490">
    <property type="entry name" value="HELICc"/>
    <property type="match status" value="1"/>
</dbReference>
<proteinExistence type="inferred from homology"/>
<evidence type="ECO:0000256" key="8">
    <source>
        <dbReference type="ARBA" id="ARBA00023235"/>
    </source>
</evidence>
<protein>
    <recommendedName>
        <fullName evidence="11">ATP-dependent DNA helicase RecQ</fullName>
        <ecNumber evidence="10">5.6.2.4</ecNumber>
    </recommendedName>
    <alternativeName>
        <fullName evidence="12">DNA 3'-5' helicase RecQ</fullName>
    </alternativeName>
</protein>
<comment type="similarity">
    <text evidence="1">Belongs to the helicase family. RecQ subfamily.</text>
</comment>
<dbReference type="InterPro" id="IPR004589">
    <property type="entry name" value="DNA_helicase_ATP-dep_RecQ"/>
</dbReference>
<dbReference type="NCBIfam" id="TIGR00614">
    <property type="entry name" value="recQ_fam"/>
    <property type="match status" value="1"/>
</dbReference>
<keyword evidence="5 15" id="KW-0347">Helicase</keyword>
<evidence type="ECO:0000259" key="13">
    <source>
        <dbReference type="PROSITE" id="PS51192"/>
    </source>
</evidence>
<evidence type="ECO:0000256" key="1">
    <source>
        <dbReference type="ARBA" id="ARBA00005446"/>
    </source>
</evidence>
<keyword evidence="4 15" id="KW-0378">Hydrolase</keyword>
<dbReference type="SUPFAM" id="SSF53271">
    <property type="entry name" value="PRTase-like"/>
    <property type="match status" value="1"/>
</dbReference>
<keyword evidence="8" id="KW-0413">Isomerase</keyword>
<evidence type="ECO:0000256" key="7">
    <source>
        <dbReference type="ARBA" id="ARBA00023125"/>
    </source>
</evidence>
<keyword evidence="3" id="KW-0547">Nucleotide-binding</keyword>
<dbReference type="PANTHER" id="PTHR13710:SF105">
    <property type="entry name" value="ATP-DEPENDENT DNA HELICASE Q1"/>
    <property type="match status" value="1"/>
</dbReference>
<evidence type="ECO:0000256" key="10">
    <source>
        <dbReference type="ARBA" id="ARBA00034808"/>
    </source>
</evidence>
<gene>
    <name evidence="15" type="ORF">ACIBP5_10505</name>
</gene>
<dbReference type="Pfam" id="PF00271">
    <property type="entry name" value="Helicase_C"/>
    <property type="match status" value="1"/>
</dbReference>
<dbReference type="InterPro" id="IPR032284">
    <property type="entry name" value="RecQ_Zn-bd"/>
</dbReference>
<feature type="domain" description="Helicase ATP-binding" evidence="13">
    <location>
        <begin position="37"/>
        <end position="212"/>
    </location>
</feature>
<dbReference type="Pfam" id="PF16124">
    <property type="entry name" value="RecQ_Zn_bind"/>
    <property type="match status" value="1"/>
</dbReference>
<dbReference type="EC" id="5.6.2.4" evidence="10"/>
<dbReference type="GO" id="GO:0016787">
    <property type="term" value="F:hydrolase activity"/>
    <property type="evidence" value="ECO:0007669"/>
    <property type="project" value="UniProtKB-KW"/>
</dbReference>